<accession>U5N970</accession>
<dbReference type="AlphaFoldDB" id="U5N970"/>
<name>U5N970_9BURK</name>
<keyword evidence="7" id="KW-0812">Transmembrane</keyword>
<keyword evidence="5" id="KW-0175">Coiled coil</keyword>
<gene>
    <name evidence="10" type="ORF">Cenrod_0701</name>
</gene>
<dbReference type="SUPFAM" id="SSF58104">
    <property type="entry name" value="Methyl-accepting chemotaxis protein (MCP) signaling domain"/>
    <property type="match status" value="1"/>
</dbReference>
<dbReference type="eggNOG" id="COG0840">
    <property type="taxonomic scope" value="Bacteria"/>
</dbReference>
<dbReference type="KEGG" id="cbx:Cenrod_0701"/>
<sequence>MSTTSTTTSNLSPPSVSFLTRFGIASRLWFGAGIPVLFFVAFSLWFWVGLARIEAGVTQALGVDAQHAILAKELQRHVVQVQQFLSDVSATRGQDGLNDGFDLARKHRDGFLAGLKTLEDASRANSADDMHRNLLGKLTQAKTDFDAYYTLGVEMAQAYVRGGPAEGNPLMERFDKASLALQDSVQAIVDAETQRLQQQGEMLIAQTDWLHNIAWLLCIASAFVVALLSWKIAQSILQPLNQAVDVARRIADGDLTSTFEARGSDEPSILLHNMHAMQDSLTRIVHQVRQNSHGVSTASQDIAQGNSDLSARTESQASALEETAASMEELNAQVKQNADHAAQANNLARNASTVALQGGEVVAQVVETMRGIHEASRKIADIIGVIDGIAFQTNILALNAAVEAARAGEQGRGFAVVASEVRSLAGRSAEAAKEIKSLIQTSVERVEQGGTLVDQAGNTMQEVVTAIQRVTDIMGEISSASKEQSLGVTQVSDAVAQMDQATQQNAALVEEMAAAATSLHSQAQNLVQTVSVFRLVESAGDRHAPAMQSMVSHAPVRAARPAMQTPRTSSPRRIAPAPAAKATPRSAAPKPLAPPAKAAPADDFETF</sequence>
<dbReference type="Pfam" id="PF00015">
    <property type="entry name" value="MCPsignal"/>
    <property type="match status" value="1"/>
</dbReference>
<feature type="transmembrane region" description="Helical" evidence="7">
    <location>
        <begin position="28"/>
        <end position="48"/>
    </location>
</feature>
<feature type="region of interest" description="Disordered" evidence="6">
    <location>
        <begin position="556"/>
        <end position="607"/>
    </location>
</feature>
<dbReference type="InterPro" id="IPR003660">
    <property type="entry name" value="HAMP_dom"/>
</dbReference>
<evidence type="ECO:0000256" key="5">
    <source>
        <dbReference type="SAM" id="Coils"/>
    </source>
</evidence>
<dbReference type="InterPro" id="IPR051310">
    <property type="entry name" value="MCP_chemotaxis"/>
</dbReference>
<dbReference type="EMBL" id="CP004885">
    <property type="protein sequence ID" value="AGX86808.1"/>
    <property type="molecule type" value="Genomic_DNA"/>
</dbReference>
<evidence type="ECO:0000313" key="10">
    <source>
        <dbReference type="EMBL" id="AGX86808.1"/>
    </source>
</evidence>
<evidence type="ECO:0000313" key="11">
    <source>
        <dbReference type="Proteomes" id="UP000017184"/>
    </source>
</evidence>
<dbReference type="PROSITE" id="PS50111">
    <property type="entry name" value="CHEMOTAXIS_TRANSDUC_2"/>
    <property type="match status" value="1"/>
</dbReference>
<dbReference type="PRINTS" id="PR00260">
    <property type="entry name" value="CHEMTRNSDUCR"/>
</dbReference>
<feature type="domain" description="HAMP" evidence="9">
    <location>
        <begin position="234"/>
        <end position="286"/>
    </location>
</feature>
<dbReference type="InterPro" id="IPR004090">
    <property type="entry name" value="Chemotax_Me-accpt_rcpt"/>
</dbReference>
<comment type="subcellular location">
    <subcellularLocation>
        <location evidence="1">Membrane</location>
    </subcellularLocation>
</comment>
<evidence type="ECO:0000256" key="4">
    <source>
        <dbReference type="PROSITE-ProRule" id="PRU00284"/>
    </source>
</evidence>
<reference evidence="10 11" key="1">
    <citation type="journal article" date="2013" name="Genome Biol.">
        <title>Genomic analysis reveals key aspects of prokaryotic symbiosis in the phototrophic consortium "Chlorochromatium aggregatum".</title>
        <authorList>
            <person name="Liu Z."/>
            <person name="Muller J."/>
            <person name="Li T."/>
            <person name="Alvey R.M."/>
            <person name="Vogl K."/>
            <person name="Frigaard N.U."/>
            <person name="Rockwell N.C."/>
            <person name="Boyd E.S."/>
            <person name="Tomsho L.P."/>
            <person name="Schuster S.C."/>
            <person name="Henke P."/>
            <person name="Rohde M."/>
            <person name="Overmann J."/>
            <person name="Bryant D.A."/>
        </authorList>
    </citation>
    <scope>NUCLEOTIDE SEQUENCE [LARGE SCALE GENOMIC DNA]</scope>
    <source>
        <strain evidence="10">CR</strain>
    </source>
</reference>
<proteinExistence type="inferred from homology"/>
<dbReference type="CDD" id="cd06225">
    <property type="entry name" value="HAMP"/>
    <property type="match status" value="1"/>
</dbReference>
<keyword evidence="4" id="KW-0807">Transducer</keyword>
<dbReference type="RefSeq" id="WP_022771629.1">
    <property type="nucleotide sequence ID" value="NC_022576.1"/>
</dbReference>
<dbReference type="Gene3D" id="1.10.287.950">
    <property type="entry name" value="Methyl-accepting chemotaxis protein"/>
    <property type="match status" value="1"/>
</dbReference>
<evidence type="ECO:0000259" key="9">
    <source>
        <dbReference type="PROSITE" id="PS50885"/>
    </source>
</evidence>
<feature type="coiled-coil region" evidence="5">
    <location>
        <begin position="310"/>
        <end position="347"/>
    </location>
</feature>
<keyword evidence="11" id="KW-1185">Reference proteome</keyword>
<feature type="domain" description="Methyl-accepting transducer" evidence="8">
    <location>
        <begin position="291"/>
        <end position="520"/>
    </location>
</feature>
<dbReference type="HOGENOM" id="CLU_000445_107_16_4"/>
<comment type="similarity">
    <text evidence="3">Belongs to the methyl-accepting chemotaxis (MCP) protein family.</text>
</comment>
<dbReference type="SMART" id="SM00304">
    <property type="entry name" value="HAMP"/>
    <property type="match status" value="1"/>
</dbReference>
<dbReference type="GO" id="GO:0007165">
    <property type="term" value="P:signal transduction"/>
    <property type="evidence" value="ECO:0007669"/>
    <property type="project" value="UniProtKB-KW"/>
</dbReference>
<dbReference type="Proteomes" id="UP000017184">
    <property type="component" value="Chromosome"/>
</dbReference>
<feature type="compositionally biased region" description="Low complexity" evidence="6">
    <location>
        <begin position="565"/>
        <end position="601"/>
    </location>
</feature>
<dbReference type="GO" id="GO:0005886">
    <property type="term" value="C:plasma membrane"/>
    <property type="evidence" value="ECO:0007669"/>
    <property type="project" value="TreeGrafter"/>
</dbReference>
<evidence type="ECO:0000259" key="8">
    <source>
        <dbReference type="PROSITE" id="PS50111"/>
    </source>
</evidence>
<dbReference type="PROSITE" id="PS50885">
    <property type="entry name" value="HAMP"/>
    <property type="match status" value="1"/>
</dbReference>
<dbReference type="PANTHER" id="PTHR43531:SF14">
    <property type="entry name" value="METHYL-ACCEPTING CHEMOTAXIS PROTEIN I-RELATED"/>
    <property type="match status" value="1"/>
</dbReference>
<keyword evidence="2" id="KW-0488">Methylation</keyword>
<dbReference type="CDD" id="cd11386">
    <property type="entry name" value="MCP_signal"/>
    <property type="match status" value="1"/>
</dbReference>
<dbReference type="Pfam" id="PF00672">
    <property type="entry name" value="HAMP"/>
    <property type="match status" value="1"/>
</dbReference>
<evidence type="ECO:0000256" key="7">
    <source>
        <dbReference type="SAM" id="Phobius"/>
    </source>
</evidence>
<dbReference type="STRING" id="946483.Cenrod_0701"/>
<dbReference type="GO" id="GO:0004888">
    <property type="term" value="F:transmembrane signaling receptor activity"/>
    <property type="evidence" value="ECO:0007669"/>
    <property type="project" value="InterPro"/>
</dbReference>
<evidence type="ECO:0000256" key="6">
    <source>
        <dbReference type="SAM" id="MobiDB-lite"/>
    </source>
</evidence>
<keyword evidence="7" id="KW-0472">Membrane</keyword>
<keyword evidence="7" id="KW-1133">Transmembrane helix</keyword>
<dbReference type="InterPro" id="IPR004089">
    <property type="entry name" value="MCPsignal_dom"/>
</dbReference>
<evidence type="ECO:0000256" key="3">
    <source>
        <dbReference type="ARBA" id="ARBA00029447"/>
    </source>
</evidence>
<feature type="coiled-coil region" evidence="5">
    <location>
        <begin position="491"/>
        <end position="518"/>
    </location>
</feature>
<dbReference type="GO" id="GO:0006935">
    <property type="term" value="P:chemotaxis"/>
    <property type="evidence" value="ECO:0007669"/>
    <property type="project" value="InterPro"/>
</dbReference>
<dbReference type="PATRIC" id="fig|946483.4.peg.700"/>
<dbReference type="FunFam" id="1.10.287.950:FF:000001">
    <property type="entry name" value="Methyl-accepting chemotaxis sensory transducer"/>
    <property type="match status" value="1"/>
</dbReference>
<dbReference type="SMART" id="SM00283">
    <property type="entry name" value="MA"/>
    <property type="match status" value="1"/>
</dbReference>
<feature type="transmembrane region" description="Helical" evidence="7">
    <location>
        <begin position="209"/>
        <end position="230"/>
    </location>
</feature>
<evidence type="ECO:0000256" key="2">
    <source>
        <dbReference type="ARBA" id="ARBA00022481"/>
    </source>
</evidence>
<dbReference type="PANTHER" id="PTHR43531">
    <property type="entry name" value="PROTEIN ICFG"/>
    <property type="match status" value="1"/>
</dbReference>
<evidence type="ECO:0000256" key="1">
    <source>
        <dbReference type="ARBA" id="ARBA00004370"/>
    </source>
</evidence>
<protein>
    <submittedName>
        <fullName evidence="10">Methyl-accepting chemotaxis protein</fullName>
    </submittedName>
</protein>
<organism evidence="10 11">
    <name type="scientific">Candidatus Symbiobacter mobilis CR</name>
    <dbReference type="NCBI Taxonomy" id="946483"/>
    <lineage>
        <taxon>Bacteria</taxon>
        <taxon>Pseudomonadati</taxon>
        <taxon>Pseudomonadota</taxon>
        <taxon>Betaproteobacteria</taxon>
        <taxon>Burkholderiales</taxon>
        <taxon>Comamonadaceae</taxon>
    </lineage>
</organism>